<evidence type="ECO:0000256" key="6">
    <source>
        <dbReference type="ARBA" id="ARBA00022984"/>
    </source>
</evidence>
<dbReference type="EMBL" id="JAENIK010000004">
    <property type="protein sequence ID" value="MBK1814804.1"/>
    <property type="molecule type" value="Genomic_DNA"/>
</dbReference>
<dbReference type="SUPFAM" id="SSF53756">
    <property type="entry name" value="UDP-Glycosyltransferase/glycogen phosphorylase"/>
    <property type="match status" value="1"/>
</dbReference>
<evidence type="ECO:0000256" key="8">
    <source>
        <dbReference type="ARBA" id="ARBA00023306"/>
    </source>
</evidence>
<dbReference type="PANTHER" id="PTHR21015:SF22">
    <property type="entry name" value="GLYCOSYLTRANSFERASE"/>
    <property type="match status" value="1"/>
</dbReference>
<protein>
    <recommendedName>
        <fullName evidence="10">UDP-N-acetylglucosamine--N-acetylmuramyl-(pentapeptide) pyrophosphoryl-undecaprenol N-acetylglucosamine transferase</fullName>
        <ecNumber evidence="10">2.4.1.227</ecNumber>
    </recommendedName>
    <alternativeName>
        <fullName evidence="10">Undecaprenyl-PP-MurNAc-pentapeptide-UDPGlcNAc GlcNAc transferase</fullName>
    </alternativeName>
</protein>
<evidence type="ECO:0000256" key="7">
    <source>
        <dbReference type="ARBA" id="ARBA00023136"/>
    </source>
</evidence>
<feature type="domain" description="Glycosyltransferase family 28 N-terminal" evidence="11">
    <location>
        <begin position="7"/>
        <end position="145"/>
    </location>
</feature>
<gene>
    <name evidence="10 13" type="primary">murG</name>
    <name evidence="13" type="ORF">JIN84_04210</name>
</gene>
<comment type="caution">
    <text evidence="13">The sequence shown here is derived from an EMBL/GenBank/DDBJ whole genome shotgun (WGS) entry which is preliminary data.</text>
</comment>
<dbReference type="AlphaFoldDB" id="A0A934R426"/>
<comment type="pathway">
    <text evidence="10">Cell wall biogenesis; peptidoglycan biosynthesis.</text>
</comment>
<feature type="binding site" evidence="10">
    <location>
        <position position="127"/>
    </location>
    <ligand>
        <name>UDP-N-acetyl-alpha-D-glucosamine</name>
        <dbReference type="ChEBI" id="CHEBI:57705"/>
    </ligand>
</feature>
<evidence type="ECO:0000256" key="4">
    <source>
        <dbReference type="ARBA" id="ARBA00022679"/>
    </source>
</evidence>
<comment type="similarity">
    <text evidence="10">Belongs to the glycosyltransferase 28 family. MurG subfamily.</text>
</comment>
<comment type="catalytic activity">
    <reaction evidence="10">
        <text>di-trans,octa-cis-undecaprenyl diphospho-N-acetyl-alpha-D-muramoyl-L-alanyl-D-glutamyl-meso-2,6-diaminopimeloyl-D-alanyl-D-alanine + UDP-N-acetyl-alpha-D-glucosamine = di-trans,octa-cis-undecaprenyl diphospho-[N-acetyl-alpha-D-glucosaminyl-(1-&gt;4)]-N-acetyl-alpha-D-muramoyl-L-alanyl-D-glutamyl-meso-2,6-diaminopimeloyl-D-alanyl-D-alanine + UDP + H(+)</text>
        <dbReference type="Rhea" id="RHEA:31227"/>
        <dbReference type="ChEBI" id="CHEBI:15378"/>
        <dbReference type="ChEBI" id="CHEBI:57705"/>
        <dbReference type="ChEBI" id="CHEBI:58223"/>
        <dbReference type="ChEBI" id="CHEBI:61387"/>
        <dbReference type="ChEBI" id="CHEBI:61388"/>
        <dbReference type="EC" id="2.4.1.227"/>
    </reaction>
</comment>
<dbReference type="InterPro" id="IPR004276">
    <property type="entry name" value="GlycoTrans_28_N"/>
</dbReference>
<dbReference type="GO" id="GO:0008360">
    <property type="term" value="P:regulation of cell shape"/>
    <property type="evidence" value="ECO:0007669"/>
    <property type="project" value="UniProtKB-KW"/>
</dbReference>
<accession>A0A934R426</accession>
<dbReference type="GO" id="GO:0051301">
    <property type="term" value="P:cell division"/>
    <property type="evidence" value="ECO:0007669"/>
    <property type="project" value="UniProtKB-KW"/>
</dbReference>
<reference evidence="13" key="1">
    <citation type="submission" date="2021-01" db="EMBL/GenBank/DDBJ databases">
        <title>Modified the classification status of verrucomicrobia.</title>
        <authorList>
            <person name="Feng X."/>
        </authorList>
    </citation>
    <scope>NUCLEOTIDE SEQUENCE</scope>
    <source>
        <strain evidence="13">JCM 18052</strain>
    </source>
</reference>
<dbReference type="GO" id="GO:0071555">
    <property type="term" value="P:cell wall organization"/>
    <property type="evidence" value="ECO:0007669"/>
    <property type="project" value="UniProtKB-KW"/>
</dbReference>
<evidence type="ECO:0000256" key="1">
    <source>
        <dbReference type="ARBA" id="ARBA00022475"/>
    </source>
</evidence>
<dbReference type="GO" id="GO:0009252">
    <property type="term" value="P:peptidoglycan biosynthetic process"/>
    <property type="evidence" value="ECO:0007669"/>
    <property type="project" value="UniProtKB-UniRule"/>
</dbReference>
<evidence type="ECO:0000256" key="5">
    <source>
        <dbReference type="ARBA" id="ARBA00022960"/>
    </source>
</evidence>
<keyword evidence="14" id="KW-1185">Reference proteome</keyword>
<evidence type="ECO:0000256" key="2">
    <source>
        <dbReference type="ARBA" id="ARBA00022618"/>
    </source>
</evidence>
<feature type="binding site" evidence="10">
    <location>
        <position position="199"/>
    </location>
    <ligand>
        <name>UDP-N-acetyl-alpha-D-glucosamine</name>
        <dbReference type="ChEBI" id="CHEBI:57705"/>
    </ligand>
</feature>
<comment type="subcellular location">
    <subcellularLocation>
        <location evidence="10">Cell membrane</location>
        <topology evidence="10">Peripheral membrane protein</topology>
        <orientation evidence="10">Cytoplasmic side</orientation>
    </subcellularLocation>
</comment>
<dbReference type="Proteomes" id="UP000600139">
    <property type="component" value="Unassembled WGS sequence"/>
</dbReference>
<dbReference type="PANTHER" id="PTHR21015">
    <property type="entry name" value="UDP-N-ACETYLGLUCOSAMINE--N-ACETYLMURAMYL-(PENTAPEPTIDE) PYROPHOSPHORYL-UNDECAPRENOL N-ACETYLGLUCOSAMINE TRANSFERASE 1"/>
    <property type="match status" value="1"/>
</dbReference>
<dbReference type="Pfam" id="PF04101">
    <property type="entry name" value="Glyco_tran_28_C"/>
    <property type="match status" value="1"/>
</dbReference>
<dbReference type="GO" id="GO:0050511">
    <property type="term" value="F:undecaprenyldiphospho-muramoylpentapeptide beta-N-acetylglucosaminyltransferase activity"/>
    <property type="evidence" value="ECO:0007669"/>
    <property type="project" value="UniProtKB-UniRule"/>
</dbReference>
<organism evidence="13 14">
    <name type="scientific">Luteolibacter yonseiensis</name>
    <dbReference type="NCBI Taxonomy" id="1144680"/>
    <lineage>
        <taxon>Bacteria</taxon>
        <taxon>Pseudomonadati</taxon>
        <taxon>Verrucomicrobiota</taxon>
        <taxon>Verrucomicrobiia</taxon>
        <taxon>Verrucomicrobiales</taxon>
        <taxon>Verrucomicrobiaceae</taxon>
        <taxon>Luteolibacter</taxon>
    </lineage>
</organism>
<keyword evidence="5 10" id="KW-0133">Cell shape</keyword>
<dbReference type="HAMAP" id="MF_00033">
    <property type="entry name" value="MurG"/>
    <property type="match status" value="1"/>
</dbReference>
<keyword evidence="2 10" id="KW-0132">Cell division</keyword>
<feature type="binding site" evidence="10">
    <location>
        <position position="168"/>
    </location>
    <ligand>
        <name>UDP-N-acetyl-alpha-D-glucosamine</name>
        <dbReference type="ChEBI" id="CHEBI:57705"/>
    </ligand>
</feature>
<evidence type="ECO:0000256" key="10">
    <source>
        <dbReference type="HAMAP-Rule" id="MF_00033"/>
    </source>
</evidence>
<evidence type="ECO:0000259" key="12">
    <source>
        <dbReference type="Pfam" id="PF04101"/>
    </source>
</evidence>
<evidence type="ECO:0000256" key="9">
    <source>
        <dbReference type="ARBA" id="ARBA00023316"/>
    </source>
</evidence>
<keyword evidence="7 10" id="KW-0472">Membrane</keyword>
<feature type="binding site" evidence="10">
    <location>
        <position position="295"/>
    </location>
    <ligand>
        <name>UDP-N-acetyl-alpha-D-glucosamine</name>
        <dbReference type="ChEBI" id="CHEBI:57705"/>
    </ligand>
</feature>
<proteinExistence type="inferred from homology"/>
<comment type="caution">
    <text evidence="10">Lacks conserved residue(s) required for the propagation of feature annotation.</text>
</comment>
<dbReference type="CDD" id="cd03785">
    <property type="entry name" value="GT28_MurG"/>
    <property type="match status" value="1"/>
</dbReference>
<dbReference type="InterPro" id="IPR006009">
    <property type="entry name" value="GlcNAc_MurG"/>
</dbReference>
<keyword evidence="6 10" id="KW-0573">Peptidoglycan synthesis</keyword>
<feature type="binding site" evidence="10">
    <location>
        <begin position="14"/>
        <end position="16"/>
    </location>
    <ligand>
        <name>UDP-N-acetyl-alpha-D-glucosamine</name>
        <dbReference type="ChEBI" id="CHEBI:57705"/>
    </ligand>
</feature>
<keyword evidence="8 10" id="KW-0131">Cell cycle</keyword>
<evidence type="ECO:0000259" key="11">
    <source>
        <dbReference type="Pfam" id="PF03033"/>
    </source>
</evidence>
<comment type="function">
    <text evidence="10">Cell wall formation. Catalyzes the transfer of a GlcNAc subunit on undecaprenyl-pyrophosphoryl-MurNAc-pentapeptide (lipid intermediate I) to form undecaprenyl-pyrophosphoryl-MurNAc-(pentapeptide)GlcNAc (lipid intermediate II).</text>
</comment>
<keyword evidence="3 10" id="KW-0328">Glycosyltransferase</keyword>
<dbReference type="GO" id="GO:0005886">
    <property type="term" value="C:plasma membrane"/>
    <property type="evidence" value="ECO:0007669"/>
    <property type="project" value="UniProtKB-SubCell"/>
</dbReference>
<keyword evidence="1 10" id="KW-1003">Cell membrane</keyword>
<evidence type="ECO:0000256" key="3">
    <source>
        <dbReference type="ARBA" id="ARBA00022676"/>
    </source>
</evidence>
<dbReference type="InterPro" id="IPR007235">
    <property type="entry name" value="Glyco_trans_28_C"/>
</dbReference>
<dbReference type="Pfam" id="PF03033">
    <property type="entry name" value="Glyco_transf_28"/>
    <property type="match status" value="1"/>
</dbReference>
<dbReference type="Gene3D" id="3.40.50.2000">
    <property type="entry name" value="Glycogen Phosphorylase B"/>
    <property type="match status" value="2"/>
</dbReference>
<dbReference type="NCBIfam" id="TIGR01133">
    <property type="entry name" value="murG"/>
    <property type="match status" value="1"/>
</dbReference>
<keyword evidence="9 10" id="KW-0961">Cell wall biogenesis/degradation</keyword>
<dbReference type="GO" id="GO:0005975">
    <property type="term" value="P:carbohydrate metabolic process"/>
    <property type="evidence" value="ECO:0007669"/>
    <property type="project" value="InterPro"/>
</dbReference>
<keyword evidence="4 10" id="KW-0808">Transferase</keyword>
<evidence type="ECO:0000313" key="13">
    <source>
        <dbReference type="EMBL" id="MBK1814804.1"/>
    </source>
</evidence>
<feature type="domain" description="Glycosyl transferase family 28 C-terminal" evidence="12">
    <location>
        <begin position="192"/>
        <end position="354"/>
    </location>
</feature>
<evidence type="ECO:0000313" key="14">
    <source>
        <dbReference type="Proteomes" id="UP000600139"/>
    </source>
</evidence>
<dbReference type="EC" id="2.4.1.227" evidence="10"/>
<name>A0A934R426_9BACT</name>
<dbReference type="RefSeq" id="WP_200349754.1">
    <property type="nucleotide sequence ID" value="NZ_BAABHZ010000010.1"/>
</dbReference>
<sequence length="365" mass="38917">MSRSLKILIACGGTGGHLFPGIAVAEALLARGHEVLLLISEKKVDSEASAKYKHLTFKTMPAVAKPPTLSLRMLPFLWKMWGSVRHCRKVIRGFKADAVLGMGGFTSLPPVYAGHKMGLKTFIHDSNARPGRANVLTSRFCTRVFLGLEPAKSFFPNRETVTTGTPVRPEIIHLPSLEEAAATFGLEVGRPTIVVTGGSQGAKRLNELCAQAAASLPPQTQVLHIAGALDFQRVTEITQGREGYKVLGFCDQMPSAYAVADLVIARSGASSLTEISIAGHPSILVPFPYAADDHQTRNAEVFANAGASILVQERDLDAEKLAGLATSILQDLPTYKRMAKAAHALAVPDAADRVCAAIEATLTSS</sequence>